<dbReference type="OrthoDB" id="6119866at2"/>
<dbReference type="Proteomes" id="UP000061489">
    <property type="component" value="Chromosome"/>
</dbReference>
<dbReference type="STRING" id="1420916.AU14_05815"/>
<gene>
    <name evidence="1" type="ORF">AU14_05815</name>
</gene>
<keyword evidence="2" id="KW-1185">Reference proteome</keyword>
<dbReference type="HOGENOM" id="CLU_134984_0_0_6"/>
<dbReference type="RefSeq" id="WP_041339578.1">
    <property type="nucleotide sequence ID" value="NZ_CP007151.1"/>
</dbReference>
<reference evidence="1 2" key="1">
    <citation type="journal article" date="2014" name="Genome Announc.">
        <title>Draft Genome Sequences of Marinobacter similis A3d10T and Marinobacter salarius R9SW1T.</title>
        <authorList>
            <person name="Ivanova E.P."/>
            <person name="Ng H.J."/>
            <person name="Webb H.K."/>
            <person name="Feng G."/>
            <person name="Oshima K."/>
            <person name="Hattori M."/>
            <person name="Ohkuma M."/>
            <person name="Sergeev A.F."/>
            <person name="Mikhailov V.V."/>
            <person name="Crawford R.J."/>
            <person name="Sawabe T."/>
        </authorList>
    </citation>
    <scope>NUCLEOTIDE SEQUENCE [LARGE SCALE GENOMIC DNA]</scope>
    <source>
        <strain evidence="1 2">A3d10</strain>
    </source>
</reference>
<dbReference type="KEGG" id="msx:AU14_05815"/>
<sequence>METDPDRAHQPSVESLLQRLCCLLSLCVAILLTPLAQPVLADSSTDLHAILDGKKFQSQLGVKGVPGDIDDLLVFDDGEFVSEECERRCGYAKVEYWVRAEGDAIQMRADVPCTESGAVMYWRGTVRGDEIEGSIIWVNKRWYWTFEKELWFKGRLVKAQQP</sequence>
<proteinExistence type="predicted"/>
<organism evidence="1 2">
    <name type="scientific">Marinobacter similis</name>
    <dbReference type="NCBI Taxonomy" id="1420916"/>
    <lineage>
        <taxon>Bacteria</taxon>
        <taxon>Pseudomonadati</taxon>
        <taxon>Pseudomonadota</taxon>
        <taxon>Gammaproteobacteria</taxon>
        <taxon>Pseudomonadales</taxon>
        <taxon>Marinobacteraceae</taxon>
        <taxon>Marinobacter</taxon>
    </lineage>
</organism>
<accession>W5YU81</accession>
<evidence type="ECO:0000313" key="2">
    <source>
        <dbReference type="Proteomes" id="UP000061489"/>
    </source>
</evidence>
<dbReference type="AlphaFoldDB" id="W5YU81"/>
<protein>
    <recommendedName>
        <fullName evidence="3">DUF2147 domain-containing protein</fullName>
    </recommendedName>
</protein>
<name>W5YU81_9GAMM</name>
<evidence type="ECO:0008006" key="3">
    <source>
        <dbReference type="Google" id="ProtNLM"/>
    </source>
</evidence>
<dbReference type="EMBL" id="CP007151">
    <property type="protein sequence ID" value="AHI30033.1"/>
    <property type="molecule type" value="Genomic_DNA"/>
</dbReference>
<evidence type="ECO:0000313" key="1">
    <source>
        <dbReference type="EMBL" id="AHI30033.1"/>
    </source>
</evidence>